<dbReference type="SUPFAM" id="SSF81901">
    <property type="entry name" value="HCP-like"/>
    <property type="match status" value="1"/>
</dbReference>
<keyword evidence="4" id="KW-1185">Reference proteome</keyword>
<sequence>MTQDARGERPSLDALNQTIEGLESRLADMMANRASARRPAPSQPPRERPSRERPSTNPDLVRTNAELREISSTLKDLRAAVREDFTDSLRDELAGLHDMLSHLDRQTDTLASDEQTRSELLRISEGVDWLLSNAAASSDDPLMAEFEHLQTLIRGLASSDSMARLETRFDTLEQHLTPFDPARLDGDLSALAYGLDDIRQRLDRSQTDNSLNDIENRLTALARAMEVLCTRIPASGRKLDGQMSAIERRIEDIDRNIELIGRRQGEVQHDPTVERLESRFAELASAVAAIDWQMRDQGTKQTTLLESLEDMASRLKEHSADDGHLRLEARLDKLTAAVENITPGIDRRTLVQAVSELSDKIGRIDLQGSERRIAARLDALDLSTADDDSRDAVRDELKRLSGLIENQKPGLRPEALDAAVSKISDTVSRIDMAGAERRIADKIDNAAAGGFCEQDRRDLQQQFDRLSALVENNSHSLDPRALEDAVRRINQTISGIDLQGSERRITARLDALDLSTADDGSRDAVRDELKRLSGLIENQKPGLRPETLEAAVSKINDTVSRIDMAGAERRLSEQIAAMPTPTVRDNTNAIDPEAFEKRLAARIEALDLAGTEERLARRIADLAQNGSDERISAQLTALADRFEESRRDMSAPALQKLERQIAELTTLVGRPDPKQPFAELEERIGARIENLTASNDDYLIEAAQHAAEEALKNFEERRKGETDEHIAVLKALAADLKNLQQAGRDSDGTAGLHDTLKTISDRLDTLNAEDGETATETEGRRAETGPFVAPAPSAATAEASKAAETEAERQEPPRFEMQFPAAASQPSAASAVDTQADGASDDVMDILSRVRAGQAPKQNTPVLPVHDRPVAKTEYKKREPGQPAGMRNQRLAAGGPQGDLIAAARRAARSALENAEDMTPSISPAKPSEKDEDSAKQARDGFSRRPVYLAAGAILLAIIAYPFLSDTGKDREAILQATKAFDKAPPSLRAPAPATPPQQAISGSTAKQNVAAAPSLRSPDRAAVKTNFAAEAREIAAAPAVRAFQMFDTDNSLVTGSIKPDAPATPARAGAPAPAQTPVAAPEPPPATRPPEISEETASVTTKDVLDMLAEPSPARQASASPKAASGNEKAAGAKAPLARLNSGSQPEASQAREALAAQRPKDPAPLDIDVPATINPAALADAARNGNPDALYEIGMRYQDGLGLKRDPAEAAIWFDAAAERGSAPAAFQLGSLYEKGVGVDHNAAEAITLYRKAARAGNVRAMHNLAVMLANGADGGTPDFAEAAKWFRAAADHGVADSQFNLAIMHARGAGVDADLAQSYKWFAIAARNGDPEAANRRDEVTEALSKADLDRGRKLAADWEAETPLPAANQVVPPAEWLPQEAAASAPDKQAIIRDIQSILNERGYDSGPEDGLLGARTDAAIKAFQNKNGLKADGAITPALVETLLNSNSA</sequence>
<comment type="caution">
    <text evidence="3">The sequence shown here is derived from an EMBL/GenBank/DDBJ whole genome shotgun (WGS) entry which is preliminary data.</text>
</comment>
<feature type="compositionally biased region" description="Low complexity" evidence="1">
    <location>
        <begin position="790"/>
        <end position="800"/>
    </location>
</feature>
<feature type="domain" description="Peptidoglycan binding-like" evidence="2">
    <location>
        <begin position="1396"/>
        <end position="1448"/>
    </location>
</feature>
<dbReference type="InterPro" id="IPR036365">
    <property type="entry name" value="PGBD-like_sf"/>
</dbReference>
<reference evidence="3 4" key="1">
    <citation type="submission" date="2024-06" db="EMBL/GenBank/DDBJ databases">
        <title>Genomic Encyclopedia of Type Strains, Phase IV (KMG-IV): sequencing the most valuable type-strain genomes for metagenomic binning, comparative biology and taxonomic classification.</title>
        <authorList>
            <person name="Goeker M."/>
        </authorList>
    </citation>
    <scope>NUCLEOTIDE SEQUENCE [LARGE SCALE GENOMIC DNA]</scope>
    <source>
        <strain evidence="3 4">DSM 28102</strain>
    </source>
</reference>
<feature type="compositionally biased region" description="Basic and acidic residues" evidence="1">
    <location>
        <begin position="927"/>
        <end position="939"/>
    </location>
</feature>
<feature type="region of interest" description="Disordered" evidence="1">
    <location>
        <begin position="874"/>
        <end position="894"/>
    </location>
</feature>
<proteinExistence type="predicted"/>
<feature type="region of interest" description="Disordered" evidence="1">
    <location>
        <begin position="27"/>
        <end position="59"/>
    </location>
</feature>
<protein>
    <submittedName>
        <fullName evidence="3">Localization factor PodJL</fullName>
    </submittedName>
</protein>
<dbReference type="PANTHER" id="PTHR43628:SF1">
    <property type="entry name" value="CHITIN SYNTHASE REGULATORY FACTOR 2-RELATED"/>
    <property type="match status" value="1"/>
</dbReference>
<dbReference type="EMBL" id="JBEPLY010000013">
    <property type="protein sequence ID" value="MET3601368.1"/>
    <property type="molecule type" value="Genomic_DNA"/>
</dbReference>
<accession>A0ABV2IG70</accession>
<dbReference type="PANTHER" id="PTHR43628">
    <property type="entry name" value="ACTIVATOR OF C KINASE PROTEIN 1-RELATED"/>
    <property type="match status" value="1"/>
</dbReference>
<dbReference type="InterPro" id="IPR006597">
    <property type="entry name" value="Sel1-like"/>
</dbReference>
<evidence type="ECO:0000313" key="4">
    <source>
        <dbReference type="Proteomes" id="UP001549164"/>
    </source>
</evidence>
<feature type="region of interest" description="Disordered" evidence="1">
    <location>
        <begin position="1057"/>
        <end position="1098"/>
    </location>
</feature>
<feature type="compositionally biased region" description="Low complexity" evidence="1">
    <location>
        <begin position="1060"/>
        <end position="1080"/>
    </location>
</feature>
<dbReference type="InterPro" id="IPR052945">
    <property type="entry name" value="Mitotic_Regulator"/>
</dbReference>
<feature type="compositionally biased region" description="Basic and acidic residues" evidence="1">
    <location>
        <begin position="801"/>
        <end position="812"/>
    </location>
</feature>
<dbReference type="Pfam" id="PF01471">
    <property type="entry name" value="PG_binding_1"/>
    <property type="match status" value="1"/>
</dbReference>
<feature type="compositionally biased region" description="Low complexity" evidence="1">
    <location>
        <begin position="31"/>
        <end position="40"/>
    </location>
</feature>
<evidence type="ECO:0000259" key="2">
    <source>
        <dbReference type="Pfam" id="PF01471"/>
    </source>
</evidence>
<dbReference type="SUPFAM" id="SSF47090">
    <property type="entry name" value="PGBD-like"/>
    <property type="match status" value="1"/>
</dbReference>
<feature type="region of interest" description="Disordered" evidence="1">
    <location>
        <begin position="984"/>
        <end position="1019"/>
    </location>
</feature>
<dbReference type="InterPro" id="IPR036366">
    <property type="entry name" value="PGBDSf"/>
</dbReference>
<feature type="region of interest" description="Disordered" evidence="1">
    <location>
        <begin position="1113"/>
        <end position="1170"/>
    </location>
</feature>
<feature type="region of interest" description="Disordered" evidence="1">
    <location>
        <begin position="911"/>
        <end position="939"/>
    </location>
</feature>
<dbReference type="SMART" id="SM00671">
    <property type="entry name" value="SEL1"/>
    <property type="match status" value="4"/>
</dbReference>
<dbReference type="Gene3D" id="1.10.101.10">
    <property type="entry name" value="PGBD-like superfamily/PGBD"/>
    <property type="match status" value="1"/>
</dbReference>
<dbReference type="InterPro" id="IPR011990">
    <property type="entry name" value="TPR-like_helical_dom_sf"/>
</dbReference>
<dbReference type="Pfam" id="PF08238">
    <property type="entry name" value="Sel1"/>
    <property type="match status" value="4"/>
</dbReference>
<organism evidence="3 4">
    <name type="scientific">Martelella mangrovi</name>
    <dbReference type="NCBI Taxonomy" id="1397477"/>
    <lineage>
        <taxon>Bacteria</taxon>
        <taxon>Pseudomonadati</taxon>
        <taxon>Pseudomonadota</taxon>
        <taxon>Alphaproteobacteria</taxon>
        <taxon>Hyphomicrobiales</taxon>
        <taxon>Aurantimonadaceae</taxon>
        <taxon>Martelella</taxon>
    </lineage>
</organism>
<dbReference type="InterPro" id="IPR002477">
    <property type="entry name" value="Peptidoglycan-bd-like"/>
</dbReference>
<feature type="region of interest" description="Disordered" evidence="1">
    <location>
        <begin position="763"/>
        <end position="812"/>
    </location>
</feature>
<evidence type="ECO:0000313" key="3">
    <source>
        <dbReference type="EMBL" id="MET3601368.1"/>
    </source>
</evidence>
<dbReference type="RefSeq" id="WP_354435170.1">
    <property type="nucleotide sequence ID" value="NZ_JBEPLY010000013.1"/>
</dbReference>
<evidence type="ECO:0000256" key="1">
    <source>
        <dbReference type="SAM" id="MobiDB-lite"/>
    </source>
</evidence>
<dbReference type="Proteomes" id="UP001549164">
    <property type="component" value="Unassembled WGS sequence"/>
</dbReference>
<feature type="compositionally biased region" description="Basic and acidic residues" evidence="1">
    <location>
        <begin position="45"/>
        <end position="54"/>
    </location>
</feature>
<name>A0ABV2IG70_9HYPH</name>
<dbReference type="Gene3D" id="1.25.40.10">
    <property type="entry name" value="Tetratricopeptide repeat domain"/>
    <property type="match status" value="1"/>
</dbReference>
<gene>
    <name evidence="3" type="ORF">ABID12_003326</name>
</gene>